<dbReference type="Proteomes" id="UP000789366">
    <property type="component" value="Unassembled WGS sequence"/>
</dbReference>
<evidence type="ECO:0000313" key="2">
    <source>
        <dbReference type="Proteomes" id="UP000789366"/>
    </source>
</evidence>
<accession>A0ACA9QZQ2</accession>
<name>A0ACA9QZQ2_9GLOM</name>
<feature type="non-terminal residue" evidence="1">
    <location>
        <position position="149"/>
    </location>
</feature>
<keyword evidence="2" id="KW-1185">Reference proteome</keyword>
<dbReference type="EMBL" id="CAJVPW010053723">
    <property type="protein sequence ID" value="CAG8770532.1"/>
    <property type="molecule type" value="Genomic_DNA"/>
</dbReference>
<organism evidence="1 2">
    <name type="scientific">Cetraspora pellucida</name>
    <dbReference type="NCBI Taxonomy" id="1433469"/>
    <lineage>
        <taxon>Eukaryota</taxon>
        <taxon>Fungi</taxon>
        <taxon>Fungi incertae sedis</taxon>
        <taxon>Mucoromycota</taxon>
        <taxon>Glomeromycotina</taxon>
        <taxon>Glomeromycetes</taxon>
        <taxon>Diversisporales</taxon>
        <taxon>Gigasporaceae</taxon>
        <taxon>Cetraspora</taxon>
    </lineage>
</organism>
<protein>
    <submittedName>
        <fullName evidence="1">1629_t:CDS:1</fullName>
    </submittedName>
</protein>
<evidence type="ECO:0000313" key="1">
    <source>
        <dbReference type="EMBL" id="CAG8770532.1"/>
    </source>
</evidence>
<reference evidence="1" key="1">
    <citation type="submission" date="2021-06" db="EMBL/GenBank/DDBJ databases">
        <authorList>
            <person name="Kallberg Y."/>
            <person name="Tangrot J."/>
            <person name="Rosling A."/>
        </authorList>
    </citation>
    <scope>NUCLEOTIDE SEQUENCE</scope>
    <source>
        <strain evidence="1">28 12/20/2015</strain>
    </source>
</reference>
<proteinExistence type="predicted"/>
<comment type="caution">
    <text evidence="1">The sequence shown here is derived from an EMBL/GenBank/DDBJ whole genome shotgun (WGS) entry which is preliminary data.</text>
</comment>
<gene>
    <name evidence="1" type="ORF">SPELUC_LOCUS15752</name>
</gene>
<sequence length="149" mass="17263">MTLMGFRCTQSMMNFPSTGYKILDTPSGYVQIRTSARKLMATPTPMGEDKDESELSVDELKERNIMHLLLKIKNRTPPMRKTALRQITDKAQDLQAPYSTKSFTFDVAKFSRSGKTFVDSYGIEPLLIDEDYFARCVKLYEIRYINWHT</sequence>